<keyword evidence="4" id="KW-0804">Transcription</keyword>
<keyword evidence="2" id="KW-0805">Transcription regulation</keyword>
<reference evidence="8 9" key="1">
    <citation type="submission" date="2024-05" db="EMBL/GenBank/DDBJ databases">
        <title>Haplotype-resolved chromosome-level genome assembly of Huyou (Citrus changshanensis).</title>
        <authorList>
            <person name="Miao C."/>
            <person name="Chen W."/>
            <person name="Wu Y."/>
            <person name="Wang L."/>
            <person name="Zhao S."/>
            <person name="Grierson D."/>
            <person name="Xu C."/>
            <person name="Chen K."/>
        </authorList>
    </citation>
    <scope>NUCLEOTIDE SEQUENCE [LARGE SCALE GENOMIC DNA]</scope>
    <source>
        <strain evidence="8">01-14</strain>
        <tissue evidence="8">Leaf</tissue>
    </source>
</reference>
<evidence type="ECO:0000313" key="8">
    <source>
        <dbReference type="EMBL" id="KAK9215819.1"/>
    </source>
</evidence>
<dbReference type="Pfam" id="PF00010">
    <property type="entry name" value="HLH"/>
    <property type="match status" value="1"/>
</dbReference>
<dbReference type="SUPFAM" id="SSF47459">
    <property type="entry name" value="HLH, helix-loop-helix DNA-binding domain"/>
    <property type="match status" value="1"/>
</dbReference>
<dbReference type="InterPro" id="IPR011598">
    <property type="entry name" value="bHLH_dom"/>
</dbReference>
<dbReference type="Proteomes" id="UP001428341">
    <property type="component" value="Unassembled WGS sequence"/>
</dbReference>
<accession>A0AAP0QVA6</accession>
<dbReference type="SMART" id="SM00353">
    <property type="entry name" value="HLH"/>
    <property type="match status" value="1"/>
</dbReference>
<dbReference type="GO" id="GO:0005634">
    <property type="term" value="C:nucleus"/>
    <property type="evidence" value="ECO:0007669"/>
    <property type="project" value="UniProtKB-SubCell"/>
</dbReference>
<feature type="compositionally biased region" description="Basic and acidic residues" evidence="6">
    <location>
        <begin position="198"/>
        <end position="209"/>
    </location>
</feature>
<evidence type="ECO:0000256" key="2">
    <source>
        <dbReference type="ARBA" id="ARBA00023015"/>
    </source>
</evidence>
<keyword evidence="3" id="KW-0238">DNA-binding</keyword>
<dbReference type="GO" id="GO:0003677">
    <property type="term" value="F:DNA binding"/>
    <property type="evidence" value="ECO:0007669"/>
    <property type="project" value="UniProtKB-KW"/>
</dbReference>
<dbReference type="GO" id="GO:0046983">
    <property type="term" value="F:protein dimerization activity"/>
    <property type="evidence" value="ECO:0007669"/>
    <property type="project" value="InterPro"/>
</dbReference>
<evidence type="ECO:0000256" key="1">
    <source>
        <dbReference type="ARBA" id="ARBA00004123"/>
    </source>
</evidence>
<sequence>MGAGDNDDMGFQPRNESAMNCSSGMMPQKLPGMQMNSVPMYKSVSGPDHFYGSGWEPIVSLNQGESFGVSSMVSHNEFAPSYPVALENQGMSSTSNLDQYSSDPSFVELVPKIPGFGSGNFSEMVSSFGLPENAQIASSGCPPNYVPNKEGCYERNSRNVSQSYEDHQICEEAAIVVSTNGKTRKRAPESNSLLNTDKNVEVELQKDPSGDSSGILKEQDEKKQKIEQNTGANMRGKQAAKPTKDSSLSGEAPKEYIHMRAKRGQATNSHSLAERVRREKISERMRLLQELVPGCNKITGKAVMLDEIINYVQSLQQQVEFLSMKLATVNPELNIDIERILSKDILHARSGRAATIGFSSGMNSSRPYPPGIFQGTMPSIPGANPQFPPLPQSVLDHEFQSLFQMGYDSTSAVDSLGPNGKALEVGALKFGKIRTFQVGKIKMFQVLLTENLEVPKPKEEVSRFISAKSVDGCLTILREKADRSSFL</sequence>
<evidence type="ECO:0000256" key="6">
    <source>
        <dbReference type="SAM" id="MobiDB-lite"/>
    </source>
</evidence>
<dbReference type="PROSITE" id="PS50888">
    <property type="entry name" value="BHLH"/>
    <property type="match status" value="1"/>
</dbReference>
<evidence type="ECO:0000313" key="9">
    <source>
        <dbReference type="Proteomes" id="UP001428341"/>
    </source>
</evidence>
<protein>
    <recommendedName>
        <fullName evidence="7">BHLH domain-containing protein</fullName>
    </recommendedName>
</protein>
<dbReference type="CDD" id="cd18919">
    <property type="entry name" value="bHLH_AtBPE_like"/>
    <property type="match status" value="1"/>
</dbReference>
<evidence type="ECO:0000256" key="3">
    <source>
        <dbReference type="ARBA" id="ARBA00023125"/>
    </source>
</evidence>
<evidence type="ECO:0000256" key="4">
    <source>
        <dbReference type="ARBA" id="ARBA00023163"/>
    </source>
</evidence>
<feature type="region of interest" description="Disordered" evidence="6">
    <location>
        <begin position="1"/>
        <end position="20"/>
    </location>
</feature>
<dbReference type="Gene3D" id="4.10.280.10">
    <property type="entry name" value="Helix-loop-helix DNA-binding domain"/>
    <property type="match status" value="1"/>
</dbReference>
<feature type="domain" description="BHLH" evidence="7">
    <location>
        <begin position="265"/>
        <end position="315"/>
    </location>
</feature>
<dbReference type="PANTHER" id="PTHR12565:SF312">
    <property type="entry name" value="TRANSCRIPTION FACTOR BHLH74"/>
    <property type="match status" value="1"/>
</dbReference>
<feature type="region of interest" description="Disordered" evidence="6">
    <location>
        <begin position="181"/>
        <end position="251"/>
    </location>
</feature>
<organism evidence="8 9">
    <name type="scientific">Citrus x changshan-huyou</name>
    <dbReference type="NCBI Taxonomy" id="2935761"/>
    <lineage>
        <taxon>Eukaryota</taxon>
        <taxon>Viridiplantae</taxon>
        <taxon>Streptophyta</taxon>
        <taxon>Embryophyta</taxon>
        <taxon>Tracheophyta</taxon>
        <taxon>Spermatophyta</taxon>
        <taxon>Magnoliopsida</taxon>
        <taxon>eudicotyledons</taxon>
        <taxon>Gunneridae</taxon>
        <taxon>Pentapetalae</taxon>
        <taxon>rosids</taxon>
        <taxon>malvids</taxon>
        <taxon>Sapindales</taxon>
        <taxon>Rutaceae</taxon>
        <taxon>Aurantioideae</taxon>
        <taxon>Citrus</taxon>
    </lineage>
</organism>
<gene>
    <name evidence="8" type="ORF">WN944_007825</name>
</gene>
<feature type="compositionally biased region" description="Basic and acidic residues" evidence="6">
    <location>
        <begin position="217"/>
        <end position="226"/>
    </location>
</feature>
<dbReference type="AlphaFoldDB" id="A0AAP0QVA6"/>
<dbReference type="InterPro" id="IPR036638">
    <property type="entry name" value="HLH_DNA-bd_sf"/>
</dbReference>
<comment type="caution">
    <text evidence="8">The sequence shown here is derived from an EMBL/GenBank/DDBJ whole genome shotgun (WGS) entry which is preliminary data.</text>
</comment>
<dbReference type="PANTHER" id="PTHR12565">
    <property type="entry name" value="STEROL REGULATORY ELEMENT-BINDING PROTEIN"/>
    <property type="match status" value="1"/>
</dbReference>
<dbReference type="EMBL" id="JBCGBO010000003">
    <property type="protein sequence ID" value="KAK9215819.1"/>
    <property type="molecule type" value="Genomic_DNA"/>
</dbReference>
<name>A0AAP0QVA6_9ROSI</name>
<dbReference type="GO" id="GO:0003700">
    <property type="term" value="F:DNA-binding transcription factor activity"/>
    <property type="evidence" value="ECO:0007669"/>
    <property type="project" value="TreeGrafter"/>
</dbReference>
<evidence type="ECO:0000259" key="7">
    <source>
        <dbReference type="PROSITE" id="PS50888"/>
    </source>
</evidence>
<dbReference type="InterPro" id="IPR024097">
    <property type="entry name" value="bHLH_ZIP_TF"/>
</dbReference>
<evidence type="ECO:0000256" key="5">
    <source>
        <dbReference type="ARBA" id="ARBA00023242"/>
    </source>
</evidence>
<comment type="subcellular location">
    <subcellularLocation>
        <location evidence="1">Nucleus</location>
    </subcellularLocation>
</comment>
<proteinExistence type="predicted"/>
<dbReference type="FunFam" id="4.10.280.10:FF:000002">
    <property type="entry name" value="Basic helix-loop-helix transcription factor"/>
    <property type="match status" value="1"/>
</dbReference>
<keyword evidence="5" id="KW-0539">Nucleus</keyword>
<keyword evidence="9" id="KW-1185">Reference proteome</keyword>